<dbReference type="OrthoDB" id="26937at2157"/>
<protein>
    <submittedName>
        <fullName evidence="1">Uncharacterized protein</fullName>
    </submittedName>
</protein>
<reference evidence="1 2" key="1">
    <citation type="journal article" date="2010" name="Stand. Genomic Sci.">
        <title>Complete genome sequence of Vulcanisaeta distributa type strain (IC-017).</title>
        <authorList>
            <person name="Mavromatis K."/>
            <person name="Sikorski J."/>
            <person name="Pabst E."/>
            <person name="Teshima H."/>
            <person name="Lapidus A."/>
            <person name="Lucas S."/>
            <person name="Nolan M."/>
            <person name="Glavina Del Rio T."/>
            <person name="Cheng J.F."/>
            <person name="Bruce D."/>
            <person name="Goodwin L."/>
            <person name="Pitluck S."/>
            <person name="Liolios K."/>
            <person name="Ivanova N."/>
            <person name="Mikhailova N."/>
            <person name="Pati A."/>
            <person name="Chen A."/>
            <person name="Palaniappan K."/>
            <person name="Land M."/>
            <person name="Hauser L."/>
            <person name="Chang Y.J."/>
            <person name="Jeffries C.D."/>
            <person name="Rohde M."/>
            <person name="Spring S."/>
            <person name="Goker M."/>
            <person name="Wirth R."/>
            <person name="Woyke T."/>
            <person name="Bristow J."/>
            <person name="Eisen J.A."/>
            <person name="Markowitz V."/>
            <person name="Hugenholtz P."/>
            <person name="Klenk H.P."/>
            <person name="Kyrpides N.C."/>
        </authorList>
    </citation>
    <scope>NUCLEOTIDE SEQUENCE [LARGE SCALE GENOMIC DNA]</scope>
    <source>
        <strain evidence="2">DSM 14429 / JCM 11212 / NBRC 100878 / IC-017</strain>
    </source>
</reference>
<dbReference type="AlphaFoldDB" id="E1QTW2"/>
<accession>E1QTW2</accession>
<sequence length="310" mass="35203">MSFDKVGKSIKETNQLITPYYENDDYPRKIISKLSRLSTGTKTIFCRWLKYGFIESVQAEVLPTGTVIITDWASEVDSLIHELISNGIALLSNNGYAEIPLMMSLADQIDLGLVCDGDDGYLISDSEVIYPSPMIMRVPHSKEIIEEPYDDLTRSMASVIRRFDYYLGGKIVHVGVNVKSIGIMNTIVFRNPIDILVITNNHSSIAHKILDPSRTVHRGLSALESYLMDGVDYAVLIHKYTYYEVHVETFNKIMSRQYIRDSGFAIVPNELDYIIFLKWPRMNSLMMRSQSVASRHSLINGAVNFMLNAR</sequence>
<gene>
    <name evidence="1" type="ordered locus">Vdis_1651</name>
</gene>
<dbReference type="KEGG" id="vdi:Vdis_1651"/>
<dbReference type="STRING" id="572478.Vdis_1651"/>
<name>E1QTW2_VULDI</name>
<keyword evidence="2" id="KW-1185">Reference proteome</keyword>
<dbReference type="Proteomes" id="UP000006681">
    <property type="component" value="Chromosome"/>
</dbReference>
<organism evidence="1 2">
    <name type="scientific">Vulcanisaeta distributa (strain DSM 14429 / JCM 11212 / NBRC 100878 / IC-017)</name>
    <dbReference type="NCBI Taxonomy" id="572478"/>
    <lineage>
        <taxon>Archaea</taxon>
        <taxon>Thermoproteota</taxon>
        <taxon>Thermoprotei</taxon>
        <taxon>Thermoproteales</taxon>
        <taxon>Thermoproteaceae</taxon>
        <taxon>Vulcanisaeta</taxon>
    </lineage>
</organism>
<dbReference type="eggNOG" id="arCOG05441">
    <property type="taxonomic scope" value="Archaea"/>
</dbReference>
<proteinExistence type="predicted"/>
<reference evidence="2" key="2">
    <citation type="journal article" date="2010" name="Stand. Genomic Sci.">
        <title>Complete genome sequence of Vulcanisaeta distributa type strain (IC-017T).</title>
        <authorList>
            <person name="Mavromatis K."/>
            <person name="Sikorski J."/>
            <person name="Pabst E."/>
            <person name="Teshima H."/>
            <person name="Lapidus A."/>
            <person name="Lucas S."/>
            <person name="Nolan M."/>
            <person name="Glavina Del Rio T."/>
            <person name="Cheng J."/>
            <person name="Bruce D."/>
            <person name="Goodwin L."/>
            <person name="Pitluck S."/>
            <person name="Liolios K."/>
            <person name="Ivanova N."/>
            <person name="Mikhailova N."/>
            <person name="Pati A."/>
            <person name="Chen A."/>
            <person name="Palaniappan K."/>
            <person name="Land M."/>
            <person name="Hauser L."/>
            <person name="Chang Y."/>
            <person name="Jeffries C."/>
            <person name="Rohde M."/>
            <person name="Spring S."/>
            <person name="Goker M."/>
            <person name="Wirth R."/>
            <person name="Woyke T."/>
            <person name="Bristow J."/>
            <person name="Eisen J."/>
            <person name="Markowitz V."/>
            <person name="Hugenholtz P."/>
            <person name="Klenk H."/>
            <person name="Kyrpides N."/>
        </authorList>
    </citation>
    <scope>NUCLEOTIDE SEQUENCE [LARGE SCALE GENOMIC DNA]</scope>
    <source>
        <strain evidence="2">DSM 14429 / JCM 11212 / NBRC 100878 / IC-017</strain>
    </source>
</reference>
<dbReference type="GeneID" id="9752591"/>
<evidence type="ECO:0000313" key="2">
    <source>
        <dbReference type="Proteomes" id="UP000006681"/>
    </source>
</evidence>
<dbReference type="RefSeq" id="WP_013336754.1">
    <property type="nucleotide sequence ID" value="NC_014537.1"/>
</dbReference>
<dbReference type="EMBL" id="CP002100">
    <property type="protein sequence ID" value="ADN51029.1"/>
    <property type="molecule type" value="Genomic_DNA"/>
</dbReference>
<evidence type="ECO:0000313" key="1">
    <source>
        <dbReference type="EMBL" id="ADN51029.1"/>
    </source>
</evidence>
<dbReference type="HOGENOM" id="CLU_896087_0_0_2"/>